<evidence type="ECO:0000313" key="1">
    <source>
        <dbReference type="EMBL" id="ADI64314.1"/>
    </source>
</evidence>
<evidence type="ECO:0000313" key="2">
    <source>
        <dbReference type="Proteomes" id="UP000001511"/>
    </source>
</evidence>
<dbReference type="HOGENOM" id="CLU_1968263_0_0_3"/>
<dbReference type="EMBL" id="CP002059">
    <property type="protein sequence ID" value="ADI64314.1"/>
    <property type="molecule type" value="Genomic_DNA"/>
</dbReference>
<organism evidence="1 2">
    <name type="scientific">Nostoc azollae (strain 0708)</name>
    <name type="common">Anabaena azollae (strain 0708)</name>
    <dbReference type="NCBI Taxonomy" id="551115"/>
    <lineage>
        <taxon>Bacteria</taxon>
        <taxon>Bacillati</taxon>
        <taxon>Cyanobacteriota</taxon>
        <taxon>Cyanophyceae</taxon>
        <taxon>Nostocales</taxon>
        <taxon>Nostocaceae</taxon>
        <taxon>Trichormus</taxon>
    </lineage>
</organism>
<dbReference type="KEGG" id="naz:Aazo_2366"/>
<dbReference type="Proteomes" id="UP000001511">
    <property type="component" value="Chromosome"/>
</dbReference>
<reference evidence="1 2" key="1">
    <citation type="journal article" date="2010" name="PLoS ONE">
        <title>Genome erosion in a nitrogen-fixing vertically transmitted endosymbiotic multicellular cyanobacterium.</title>
        <authorList>
            <person name="Ran L."/>
            <person name="Larsson J."/>
            <person name="Vigil-Stenman T."/>
            <person name="Nylander J.A."/>
            <person name="Ininbergs K."/>
            <person name="Zheng W.W."/>
            <person name="Lapidus A."/>
            <person name="Lowry S."/>
            <person name="Haselkorn R."/>
            <person name="Bergman B."/>
        </authorList>
    </citation>
    <scope>NUCLEOTIDE SEQUENCE [LARGE SCALE GENOMIC DNA]</scope>
    <source>
        <strain evidence="1 2">0708</strain>
    </source>
</reference>
<gene>
    <name evidence="1" type="ordered locus">Aazo_2366</name>
</gene>
<dbReference type="AlphaFoldDB" id="D7DXY6"/>
<name>D7DXY6_NOSA0</name>
<proteinExistence type="predicted"/>
<sequence>MVIELMVSSIASVVTRSVIPTMIDFIIIYTSTSPITSNMSSRMTTTIIMICISVFKNTQQRHSRYHCSENNRSNWFHEDNLKSLVMISRSVGRKFNKRRLHQALNRFNQQMFQNYSILRILFNSLTD</sequence>
<protein>
    <submittedName>
        <fullName evidence="1">Uncharacterized protein</fullName>
    </submittedName>
</protein>
<keyword evidence="2" id="KW-1185">Reference proteome</keyword>
<accession>D7DXY6</accession>